<proteinExistence type="predicted"/>
<sequence>VPSQFQQFFLERYLGSPHVNRFLWLWYKINKKKYSWFVEIKKALRIKQLAQRLKIQ</sequence>
<accession>X0X2H2</accession>
<protein>
    <submittedName>
        <fullName evidence="1">Uncharacterized protein</fullName>
    </submittedName>
</protein>
<gene>
    <name evidence="1" type="ORF">S01H1_49058</name>
</gene>
<dbReference type="EMBL" id="BARS01031530">
    <property type="protein sequence ID" value="GAG19191.1"/>
    <property type="molecule type" value="Genomic_DNA"/>
</dbReference>
<comment type="caution">
    <text evidence="1">The sequence shown here is derived from an EMBL/GenBank/DDBJ whole genome shotgun (WGS) entry which is preliminary data.</text>
</comment>
<reference evidence="1" key="1">
    <citation type="journal article" date="2014" name="Front. Microbiol.">
        <title>High frequency of phylogenetically diverse reductive dehalogenase-homologous genes in deep subseafloor sedimentary metagenomes.</title>
        <authorList>
            <person name="Kawai M."/>
            <person name="Futagami T."/>
            <person name="Toyoda A."/>
            <person name="Takaki Y."/>
            <person name="Nishi S."/>
            <person name="Hori S."/>
            <person name="Arai W."/>
            <person name="Tsubouchi T."/>
            <person name="Morono Y."/>
            <person name="Uchiyama I."/>
            <person name="Ito T."/>
            <person name="Fujiyama A."/>
            <person name="Inagaki F."/>
            <person name="Takami H."/>
        </authorList>
    </citation>
    <scope>NUCLEOTIDE SEQUENCE</scope>
    <source>
        <strain evidence="1">Expedition CK06-06</strain>
    </source>
</reference>
<name>X0X2H2_9ZZZZ</name>
<feature type="non-terminal residue" evidence="1">
    <location>
        <position position="1"/>
    </location>
</feature>
<evidence type="ECO:0000313" key="1">
    <source>
        <dbReference type="EMBL" id="GAG19191.1"/>
    </source>
</evidence>
<dbReference type="AlphaFoldDB" id="X0X2H2"/>
<organism evidence="1">
    <name type="scientific">marine sediment metagenome</name>
    <dbReference type="NCBI Taxonomy" id="412755"/>
    <lineage>
        <taxon>unclassified sequences</taxon>
        <taxon>metagenomes</taxon>
        <taxon>ecological metagenomes</taxon>
    </lineage>
</organism>